<dbReference type="Proteomes" id="UP000255099">
    <property type="component" value="Unassembled WGS sequence"/>
</dbReference>
<name>A0A377VWJ5_KLEPN</name>
<evidence type="ECO:0000313" key="2">
    <source>
        <dbReference type="Proteomes" id="UP000255099"/>
    </source>
</evidence>
<dbReference type="EMBL" id="UGLB01000001">
    <property type="protein sequence ID" value="STT45301.1"/>
    <property type="molecule type" value="Genomic_DNA"/>
</dbReference>
<proteinExistence type="predicted"/>
<organism evidence="1 2">
    <name type="scientific">Klebsiella pneumoniae</name>
    <dbReference type="NCBI Taxonomy" id="573"/>
    <lineage>
        <taxon>Bacteria</taxon>
        <taxon>Pseudomonadati</taxon>
        <taxon>Pseudomonadota</taxon>
        <taxon>Gammaproteobacteria</taxon>
        <taxon>Enterobacterales</taxon>
        <taxon>Enterobacteriaceae</taxon>
        <taxon>Klebsiella/Raoultella group</taxon>
        <taxon>Klebsiella</taxon>
        <taxon>Klebsiella pneumoniae complex</taxon>
    </lineage>
</organism>
<reference evidence="1 2" key="1">
    <citation type="submission" date="2018-06" db="EMBL/GenBank/DDBJ databases">
        <authorList>
            <consortium name="Pathogen Informatics"/>
            <person name="Doyle S."/>
        </authorList>
    </citation>
    <scope>NUCLEOTIDE SEQUENCE [LARGE SCALE GENOMIC DNA]</scope>
    <source>
        <strain evidence="1 2">NCTC9637</strain>
    </source>
</reference>
<protein>
    <submittedName>
        <fullName evidence="1">Uncharacterized protein</fullName>
    </submittedName>
</protein>
<evidence type="ECO:0000313" key="1">
    <source>
        <dbReference type="EMBL" id="STT45301.1"/>
    </source>
</evidence>
<accession>A0A377VWJ5</accession>
<gene>
    <name evidence="1" type="ORF">NCTC9637_00141</name>
</gene>
<dbReference type="AlphaFoldDB" id="A0A377VWJ5"/>
<sequence>MSVGIDEINSQPFFLIFTDTTHPVTNGEGLTVMLNPLQVPDGFHVIGQHSTDGNRRFLNFLFHQVGRR</sequence>